<keyword evidence="2" id="KW-0732">Signal</keyword>
<evidence type="ECO:0000256" key="1">
    <source>
        <dbReference type="SAM" id="Phobius"/>
    </source>
</evidence>
<feature type="signal peptide" evidence="2">
    <location>
        <begin position="1"/>
        <end position="19"/>
    </location>
</feature>
<evidence type="ECO:0000313" key="3">
    <source>
        <dbReference type="EMBL" id="CDS39878.1"/>
    </source>
</evidence>
<keyword evidence="1" id="KW-1133">Transmembrane helix</keyword>
<keyword evidence="1" id="KW-0812">Transmembrane</keyword>
<proteinExistence type="predicted"/>
<keyword evidence="1" id="KW-0472">Membrane</keyword>
<feature type="transmembrane region" description="Helical" evidence="1">
    <location>
        <begin position="66"/>
        <end position="88"/>
    </location>
</feature>
<evidence type="ECO:0000256" key="2">
    <source>
        <dbReference type="SAM" id="SignalP"/>
    </source>
</evidence>
<name>A0A068YCC7_ECHMU</name>
<dbReference type="EMBL" id="LN902841">
    <property type="protein sequence ID" value="CDS39878.1"/>
    <property type="molecule type" value="Genomic_DNA"/>
</dbReference>
<sequence length="114" mass="12804">MKVFCVLVVLLFGVAATKAEEVEVDSASLTEWEVSNPLINLDNFNLPSLSKRSKPTSKGTITSPSIVVPAVLITLNYFFFLCLIHPVFNELFELSYPCNDKNNIYLQRIDVFDS</sequence>
<feature type="chain" id="PRO_5009741684" evidence="2">
    <location>
        <begin position="20"/>
        <end position="114"/>
    </location>
</feature>
<accession>A0A068YCC7</accession>
<reference evidence="3" key="1">
    <citation type="journal article" date="2013" name="Nature">
        <title>The genomes of four tapeworm species reveal adaptations to parasitism.</title>
        <authorList>
            <person name="Tsai I.J."/>
            <person name="Zarowiecki M."/>
            <person name="Holroyd N."/>
            <person name="Garciarrubio A."/>
            <person name="Sanchez-Flores A."/>
            <person name="Brooks K.L."/>
            <person name="Tracey A."/>
            <person name="Bobes R.J."/>
            <person name="Fragoso G."/>
            <person name="Sciutto E."/>
            <person name="Aslett M."/>
            <person name="Beasley H."/>
            <person name="Bennett H.M."/>
            <person name="Cai J."/>
            <person name="Camicia F."/>
            <person name="Clark R."/>
            <person name="Cucher M."/>
            <person name="De Silva N."/>
            <person name="Day T.A."/>
            <person name="Deplazes P."/>
            <person name="Estrada K."/>
            <person name="Fernandez C."/>
            <person name="Holland P.W."/>
            <person name="Hou J."/>
            <person name="Hu S."/>
            <person name="Huckvale T."/>
            <person name="Hung S.S."/>
            <person name="Kamenetzky L."/>
            <person name="Keane J.A."/>
            <person name="Kiss F."/>
            <person name="Koziol U."/>
            <person name="Lambert O."/>
            <person name="Liu K."/>
            <person name="Luo X."/>
            <person name="Luo Y."/>
            <person name="Macchiaroli N."/>
            <person name="Nichol S."/>
            <person name="Paps J."/>
            <person name="Parkinson J."/>
            <person name="Pouchkina-Stantcheva N."/>
            <person name="Riddiford N."/>
            <person name="Rosenzvit M."/>
            <person name="Salinas G."/>
            <person name="Wasmuth J.D."/>
            <person name="Zamanian M."/>
            <person name="Zheng Y."/>
            <person name="Cai X."/>
            <person name="Soberon X."/>
            <person name="Olson P.D."/>
            <person name="Laclette J.P."/>
            <person name="Brehm K."/>
            <person name="Berriman M."/>
            <person name="Garciarrubio A."/>
            <person name="Bobes R.J."/>
            <person name="Fragoso G."/>
            <person name="Sanchez-Flores A."/>
            <person name="Estrada K."/>
            <person name="Cevallos M.A."/>
            <person name="Morett E."/>
            <person name="Gonzalez V."/>
            <person name="Portillo T."/>
            <person name="Ochoa-Leyva A."/>
            <person name="Jose M.V."/>
            <person name="Sciutto E."/>
            <person name="Landa A."/>
            <person name="Jimenez L."/>
            <person name="Valdes V."/>
            <person name="Carrero J.C."/>
            <person name="Larralde C."/>
            <person name="Morales-Montor J."/>
            <person name="Limon-Lason J."/>
            <person name="Soberon X."/>
            <person name="Laclette J.P."/>
        </authorList>
    </citation>
    <scope>NUCLEOTIDE SEQUENCE [LARGE SCALE GENOMIC DNA]</scope>
</reference>
<organism evidence="3 4">
    <name type="scientific">Echinococcus multilocularis</name>
    <name type="common">Fox tapeworm</name>
    <dbReference type="NCBI Taxonomy" id="6211"/>
    <lineage>
        <taxon>Eukaryota</taxon>
        <taxon>Metazoa</taxon>
        <taxon>Spiralia</taxon>
        <taxon>Lophotrochozoa</taxon>
        <taxon>Platyhelminthes</taxon>
        <taxon>Cestoda</taxon>
        <taxon>Eucestoda</taxon>
        <taxon>Cyclophyllidea</taxon>
        <taxon>Taeniidae</taxon>
        <taxon>Echinococcus</taxon>
    </lineage>
</organism>
<reference evidence="3" key="2">
    <citation type="submission" date="2015-11" db="EMBL/GenBank/DDBJ databases">
        <authorList>
            <person name="Zhang Y."/>
            <person name="Guo Z."/>
        </authorList>
    </citation>
    <scope>NUCLEOTIDE SEQUENCE</scope>
</reference>
<protein>
    <submittedName>
        <fullName evidence="3">Expressed protein</fullName>
    </submittedName>
</protein>
<dbReference type="Proteomes" id="UP000017246">
    <property type="component" value="Unassembled WGS sequence"/>
</dbReference>
<gene>
    <name evidence="3" type="ORF">EmuJ_000742800</name>
</gene>
<evidence type="ECO:0000313" key="4">
    <source>
        <dbReference type="Proteomes" id="UP000017246"/>
    </source>
</evidence>
<keyword evidence="4" id="KW-1185">Reference proteome</keyword>
<dbReference type="AlphaFoldDB" id="A0A068YCC7"/>